<reference evidence="11 12" key="1">
    <citation type="journal article" date="2011" name="Stand. Genomic Sci.">
        <title>Complete genome sequence of Parvibaculum lavamentivorans type strain (DS-1(T)).</title>
        <authorList>
            <person name="Schleheck D."/>
            <person name="Weiss M."/>
            <person name="Pitluck S."/>
            <person name="Bruce D."/>
            <person name="Land M.L."/>
            <person name="Han S."/>
            <person name="Saunders E."/>
            <person name="Tapia R."/>
            <person name="Detter C."/>
            <person name="Brettin T."/>
            <person name="Han J."/>
            <person name="Woyke T."/>
            <person name="Goodwin L."/>
            <person name="Pennacchio L."/>
            <person name="Nolan M."/>
            <person name="Cook A.M."/>
            <person name="Kjelleberg S."/>
            <person name="Thomas T."/>
        </authorList>
    </citation>
    <scope>NUCLEOTIDE SEQUENCE [LARGE SCALE GENOMIC DNA]</scope>
    <source>
        <strain evidence="12">DS-1 / DSM 13023 / NCIMB 13966</strain>
    </source>
</reference>
<dbReference type="PANTHER" id="PTHR42914:SF1">
    <property type="entry name" value="7-CYANO-7-DEAZAGUANINE SYNTHASE"/>
    <property type="match status" value="1"/>
</dbReference>
<comment type="catalytic activity">
    <reaction evidence="10">
        <text>7-carboxy-7-carbaguanine + NH4(+) + 2 ATP = 7-cyano-7-carbaguanine + 2 AMP + 2 diphosphate + 2 H(+)</text>
        <dbReference type="Rhea" id="RHEA:27982"/>
        <dbReference type="ChEBI" id="CHEBI:15378"/>
        <dbReference type="ChEBI" id="CHEBI:28938"/>
        <dbReference type="ChEBI" id="CHEBI:30616"/>
        <dbReference type="ChEBI" id="CHEBI:33019"/>
        <dbReference type="ChEBI" id="CHEBI:45075"/>
        <dbReference type="ChEBI" id="CHEBI:61036"/>
        <dbReference type="ChEBI" id="CHEBI:456215"/>
        <dbReference type="EC" id="6.3.4.20"/>
    </reaction>
</comment>
<dbReference type="Proteomes" id="UP000006377">
    <property type="component" value="Chromosome"/>
</dbReference>
<comment type="pathway">
    <text evidence="1">Purine metabolism; 7-cyano-7-deazaguanine biosynthesis.</text>
</comment>
<evidence type="ECO:0000313" key="12">
    <source>
        <dbReference type="Proteomes" id="UP000006377"/>
    </source>
</evidence>
<name>A7HPX5_PARL1</name>
<dbReference type="InterPro" id="IPR014729">
    <property type="entry name" value="Rossmann-like_a/b/a_fold"/>
</dbReference>
<keyword evidence="7" id="KW-0067">ATP-binding</keyword>
<keyword evidence="6" id="KW-0862">Zinc</keyword>
<dbReference type="STRING" id="402881.Plav_0335"/>
<keyword evidence="5" id="KW-0671">Queuosine biosynthesis</keyword>
<dbReference type="eggNOG" id="COG0603">
    <property type="taxonomic scope" value="Bacteria"/>
</dbReference>
<sequence length="197" mass="21067">MKALLLSGGIDSSALAHWTRPDICVTLDYGQQAALGEAAASRAICSELHLEHKLISVDLSSLGSGSMAGRETALGGAAPEFWPYRNQMLVTLAAMLLQPIGLRELMIGTVATDLHADGSVRFIQTLNALMRLQEGCVTVTAPAQNLTSTELLKLSSFPRELIGVTFSCHLHRYACGQCSGCIKHREVVDEAFPQGTS</sequence>
<evidence type="ECO:0000256" key="8">
    <source>
        <dbReference type="ARBA" id="ARBA00037993"/>
    </source>
</evidence>
<evidence type="ECO:0000256" key="9">
    <source>
        <dbReference type="ARBA" id="ARBA00039149"/>
    </source>
</evidence>
<comment type="similarity">
    <text evidence="8">Belongs to the QueC family.</text>
</comment>
<keyword evidence="4" id="KW-0547">Nucleotide-binding</keyword>
<keyword evidence="3" id="KW-0479">Metal-binding</keyword>
<keyword evidence="12" id="KW-1185">Reference proteome</keyword>
<dbReference type="SUPFAM" id="SSF52402">
    <property type="entry name" value="Adenine nucleotide alpha hydrolases-like"/>
    <property type="match status" value="1"/>
</dbReference>
<dbReference type="AlphaFoldDB" id="A7HPX5"/>
<dbReference type="Gene3D" id="3.40.50.620">
    <property type="entry name" value="HUPs"/>
    <property type="match status" value="1"/>
</dbReference>
<evidence type="ECO:0000256" key="10">
    <source>
        <dbReference type="ARBA" id="ARBA00047890"/>
    </source>
</evidence>
<keyword evidence="2" id="KW-0436">Ligase</keyword>
<dbReference type="KEGG" id="pla:Plav_0335"/>
<dbReference type="InterPro" id="IPR018317">
    <property type="entry name" value="QueC"/>
</dbReference>
<evidence type="ECO:0000256" key="6">
    <source>
        <dbReference type="ARBA" id="ARBA00022833"/>
    </source>
</evidence>
<dbReference type="EC" id="6.3.4.20" evidence="9"/>
<accession>A7HPX5</accession>
<protein>
    <recommendedName>
        <fullName evidence="9">7-cyano-7-deazaguanine synthase</fullName>
        <ecNumber evidence="9">6.3.4.20</ecNumber>
    </recommendedName>
</protein>
<dbReference type="PANTHER" id="PTHR42914">
    <property type="entry name" value="7-CYANO-7-DEAZAGUANINE SYNTHASE"/>
    <property type="match status" value="1"/>
</dbReference>
<dbReference type="GO" id="GO:0005524">
    <property type="term" value="F:ATP binding"/>
    <property type="evidence" value="ECO:0007669"/>
    <property type="project" value="UniProtKB-KW"/>
</dbReference>
<evidence type="ECO:0000256" key="2">
    <source>
        <dbReference type="ARBA" id="ARBA00022598"/>
    </source>
</evidence>
<dbReference type="GO" id="GO:0046872">
    <property type="term" value="F:metal ion binding"/>
    <property type="evidence" value="ECO:0007669"/>
    <property type="project" value="UniProtKB-KW"/>
</dbReference>
<dbReference type="GO" id="GO:0016874">
    <property type="term" value="F:ligase activity"/>
    <property type="evidence" value="ECO:0007669"/>
    <property type="project" value="UniProtKB-KW"/>
</dbReference>
<evidence type="ECO:0000256" key="4">
    <source>
        <dbReference type="ARBA" id="ARBA00022741"/>
    </source>
</evidence>
<evidence type="ECO:0000256" key="7">
    <source>
        <dbReference type="ARBA" id="ARBA00022840"/>
    </source>
</evidence>
<evidence type="ECO:0000256" key="3">
    <source>
        <dbReference type="ARBA" id="ARBA00022723"/>
    </source>
</evidence>
<dbReference type="OrthoDB" id="1426978at2"/>
<dbReference type="EMBL" id="CP000774">
    <property type="protein sequence ID" value="ABS61958.1"/>
    <property type="molecule type" value="Genomic_DNA"/>
</dbReference>
<proteinExistence type="inferred from homology"/>
<dbReference type="GO" id="GO:0008616">
    <property type="term" value="P:tRNA queuosine(34) biosynthetic process"/>
    <property type="evidence" value="ECO:0007669"/>
    <property type="project" value="UniProtKB-KW"/>
</dbReference>
<evidence type="ECO:0000256" key="1">
    <source>
        <dbReference type="ARBA" id="ARBA00005061"/>
    </source>
</evidence>
<organism evidence="11 12">
    <name type="scientific">Parvibaculum lavamentivorans (strain DS-1 / DSM 13023 / NCIMB 13966)</name>
    <dbReference type="NCBI Taxonomy" id="402881"/>
    <lineage>
        <taxon>Bacteria</taxon>
        <taxon>Pseudomonadati</taxon>
        <taxon>Pseudomonadota</taxon>
        <taxon>Alphaproteobacteria</taxon>
        <taxon>Hyphomicrobiales</taxon>
        <taxon>Parvibaculaceae</taxon>
        <taxon>Parvibaculum</taxon>
    </lineage>
</organism>
<dbReference type="Pfam" id="PF06508">
    <property type="entry name" value="QueC"/>
    <property type="match status" value="1"/>
</dbReference>
<dbReference type="HOGENOM" id="CLU_081854_1_0_5"/>
<evidence type="ECO:0000256" key="5">
    <source>
        <dbReference type="ARBA" id="ARBA00022785"/>
    </source>
</evidence>
<gene>
    <name evidence="11" type="ordered locus">Plav_0335</name>
</gene>
<evidence type="ECO:0000313" key="11">
    <source>
        <dbReference type="EMBL" id="ABS61958.1"/>
    </source>
</evidence>